<proteinExistence type="predicted"/>
<dbReference type="Proteomes" id="UP001243989">
    <property type="component" value="Unassembled WGS sequence"/>
</dbReference>
<dbReference type="RefSeq" id="XP_060444407.1">
    <property type="nucleotide sequence ID" value="XM_060589701.1"/>
</dbReference>
<protein>
    <submittedName>
        <fullName evidence="1">Uncharacterized protein</fullName>
    </submittedName>
</protein>
<gene>
    <name evidence="1" type="ORF">BDP81DRAFT_41851</name>
</gene>
<name>A0AAJ0EGC2_9PEZI</name>
<keyword evidence="2" id="KW-1185">Reference proteome</keyword>
<dbReference type="EMBL" id="JAHMHQ010000012">
    <property type="protein sequence ID" value="KAK1635800.1"/>
    <property type="molecule type" value="Genomic_DNA"/>
</dbReference>
<evidence type="ECO:0000313" key="2">
    <source>
        <dbReference type="Proteomes" id="UP001243989"/>
    </source>
</evidence>
<organism evidence="1 2">
    <name type="scientific">Colletotrichum phormii</name>
    <dbReference type="NCBI Taxonomy" id="359342"/>
    <lineage>
        <taxon>Eukaryota</taxon>
        <taxon>Fungi</taxon>
        <taxon>Dikarya</taxon>
        <taxon>Ascomycota</taxon>
        <taxon>Pezizomycotina</taxon>
        <taxon>Sordariomycetes</taxon>
        <taxon>Hypocreomycetidae</taxon>
        <taxon>Glomerellales</taxon>
        <taxon>Glomerellaceae</taxon>
        <taxon>Colletotrichum</taxon>
        <taxon>Colletotrichum acutatum species complex</taxon>
    </lineage>
</organism>
<dbReference type="GeneID" id="85474563"/>
<dbReference type="AlphaFoldDB" id="A0AAJ0EGC2"/>
<evidence type="ECO:0000313" key="1">
    <source>
        <dbReference type="EMBL" id="KAK1635800.1"/>
    </source>
</evidence>
<comment type="caution">
    <text evidence="1">The sequence shown here is derived from an EMBL/GenBank/DDBJ whole genome shotgun (WGS) entry which is preliminary data.</text>
</comment>
<sequence>MILPAVNDLAAYRGAPPTRNIHNSEYVPANSCEMISSFNYLRLIRTGVQSFPQKIRNKDPTAVPRASSCLDHIATSHETPHHLFHTHPQKPFRLPDPKTLFRCAPRGPCCHELGEPGPGLAF</sequence>
<accession>A0AAJ0EGC2</accession>
<reference evidence="1" key="1">
    <citation type="submission" date="2021-06" db="EMBL/GenBank/DDBJ databases">
        <title>Comparative genomics, transcriptomics and evolutionary studies reveal genomic signatures of adaptation to plant cell wall in hemibiotrophic fungi.</title>
        <authorList>
            <consortium name="DOE Joint Genome Institute"/>
            <person name="Baroncelli R."/>
            <person name="Diaz J.F."/>
            <person name="Benocci T."/>
            <person name="Peng M."/>
            <person name="Battaglia E."/>
            <person name="Haridas S."/>
            <person name="Andreopoulos W."/>
            <person name="Labutti K."/>
            <person name="Pangilinan J."/>
            <person name="Floch G.L."/>
            <person name="Makela M.R."/>
            <person name="Henrissat B."/>
            <person name="Grigoriev I.V."/>
            <person name="Crouch J.A."/>
            <person name="De Vries R.P."/>
            <person name="Sukno S.A."/>
            <person name="Thon M.R."/>
        </authorList>
    </citation>
    <scope>NUCLEOTIDE SEQUENCE</scope>
    <source>
        <strain evidence="1">CBS 102054</strain>
    </source>
</reference>